<accession>A0ACC3NGE4</accession>
<comment type="caution">
    <text evidence="1">The sequence shown here is derived from an EMBL/GenBank/DDBJ whole genome shotgun (WGS) entry which is preliminary data.</text>
</comment>
<reference evidence="1" key="1">
    <citation type="submission" date="2023-07" db="EMBL/GenBank/DDBJ databases">
        <title>Black Yeasts Isolated from many extreme environments.</title>
        <authorList>
            <person name="Coleine C."/>
            <person name="Stajich J.E."/>
            <person name="Selbmann L."/>
        </authorList>
    </citation>
    <scope>NUCLEOTIDE SEQUENCE</scope>
    <source>
        <strain evidence="1">CCFEE 5714</strain>
    </source>
</reference>
<evidence type="ECO:0000313" key="2">
    <source>
        <dbReference type="Proteomes" id="UP001281147"/>
    </source>
</evidence>
<dbReference type="EMBL" id="JAUTXU010000042">
    <property type="protein sequence ID" value="KAK3716543.1"/>
    <property type="molecule type" value="Genomic_DNA"/>
</dbReference>
<protein>
    <submittedName>
        <fullName evidence="1">Uncharacterized protein</fullName>
    </submittedName>
</protein>
<keyword evidence="2" id="KW-1185">Reference proteome</keyword>
<organism evidence="1 2">
    <name type="scientific">Vermiconidia calcicola</name>
    <dbReference type="NCBI Taxonomy" id="1690605"/>
    <lineage>
        <taxon>Eukaryota</taxon>
        <taxon>Fungi</taxon>
        <taxon>Dikarya</taxon>
        <taxon>Ascomycota</taxon>
        <taxon>Pezizomycotina</taxon>
        <taxon>Dothideomycetes</taxon>
        <taxon>Dothideomycetidae</taxon>
        <taxon>Mycosphaerellales</taxon>
        <taxon>Extremaceae</taxon>
        <taxon>Vermiconidia</taxon>
    </lineage>
</organism>
<dbReference type="Proteomes" id="UP001281147">
    <property type="component" value="Unassembled WGS sequence"/>
</dbReference>
<gene>
    <name evidence="1" type="ORF">LTR37_006439</name>
</gene>
<proteinExistence type="predicted"/>
<evidence type="ECO:0000313" key="1">
    <source>
        <dbReference type="EMBL" id="KAK3716543.1"/>
    </source>
</evidence>
<sequence>MTERVPLTQEALLKLAEDAPPLPKDRIFEWIPPPPPLWTTWPFERIEGQTTPSPDSTTLWNLWQHAPQAVRDAVLWEDRM</sequence>
<name>A0ACC3NGE4_9PEZI</name>